<dbReference type="Pfam" id="PF01709">
    <property type="entry name" value="Transcrip_reg"/>
    <property type="match status" value="1"/>
</dbReference>
<evidence type="ECO:0000259" key="10">
    <source>
        <dbReference type="Pfam" id="PF01709"/>
    </source>
</evidence>
<accession>A0ABD3T3S8</accession>
<dbReference type="FunFam" id="3.30.70.980:FF:000008">
    <property type="entry name" value="Translational activator of cytochrome c oxidase 1"/>
    <property type="match status" value="1"/>
</dbReference>
<dbReference type="InterPro" id="IPR029072">
    <property type="entry name" value="YebC-like"/>
</dbReference>
<keyword evidence="6" id="KW-0010">Activator</keyword>
<name>A0ABD3T3S8_SINWO</name>
<evidence type="ECO:0000256" key="7">
    <source>
        <dbReference type="ARBA" id="ARBA00053642"/>
    </source>
</evidence>
<dbReference type="FunFam" id="1.10.10.200:FF:000002">
    <property type="entry name" value="Probable transcriptional regulatory protein CLM62_37755"/>
    <property type="match status" value="1"/>
</dbReference>
<reference evidence="12 13" key="1">
    <citation type="submission" date="2024-11" db="EMBL/GenBank/DDBJ databases">
        <title>Chromosome-level genome assembly of the freshwater bivalve Anodonta woodiana.</title>
        <authorList>
            <person name="Chen X."/>
        </authorList>
    </citation>
    <scope>NUCLEOTIDE SEQUENCE [LARGE SCALE GENOMIC DNA]</scope>
    <source>
        <strain evidence="12">MN2024</strain>
        <tissue evidence="12">Gills</tissue>
    </source>
</reference>
<dbReference type="EMBL" id="JBJQND010000019">
    <property type="protein sequence ID" value="KAL3831569.1"/>
    <property type="molecule type" value="Genomic_DNA"/>
</dbReference>
<feature type="domain" description="TACO1/YebC-like second and third" evidence="10">
    <location>
        <begin position="150"/>
        <end position="310"/>
    </location>
</feature>
<evidence type="ECO:0000256" key="3">
    <source>
        <dbReference type="ARBA" id="ARBA00022845"/>
    </source>
</evidence>
<sequence length="316" mass="34549">MFPATIVQLCRSSAIKSHHVVKRIHISQHCKDIKNGQPITVVLGSQCMTHHISGLKQCSVLLSSVRTMAGHSHWANIKHTKEAKDNEKANFMAKLARRAMNAVREGGGADPTKNKELSKIIDQARENDIPNKRIEELLKKLTSSSDAMTSLILEASGPGGSALVIEAMAEKPKKTLQELESFIRKSGGRVGGAMRCFERKGVITVLLPEAITDDKVDMDKFLEVAIEAGAEDVALGKEGKRLALQFLTDVKELHSVKGQLDGRQLQVESCEYQYIPTTMVSLSPLELETVSKIVDKINSHPDVTNIYDNISASGAS</sequence>
<evidence type="ECO:0000256" key="5">
    <source>
        <dbReference type="ARBA" id="ARBA00023128"/>
    </source>
</evidence>
<dbReference type="AlphaFoldDB" id="A0ABD3T3S8"/>
<gene>
    <name evidence="12" type="ORF">ACJMK2_023308</name>
</gene>
<evidence type="ECO:0000313" key="13">
    <source>
        <dbReference type="Proteomes" id="UP001634394"/>
    </source>
</evidence>
<evidence type="ECO:0000256" key="8">
    <source>
        <dbReference type="ARBA" id="ARBA00073666"/>
    </source>
</evidence>
<proteinExistence type="inferred from homology"/>
<evidence type="ECO:0000256" key="9">
    <source>
        <dbReference type="ARBA" id="ARBA00075676"/>
    </source>
</evidence>
<comment type="subcellular location">
    <subcellularLocation>
        <location evidence="1">Mitochondrion</location>
    </subcellularLocation>
</comment>
<dbReference type="InterPro" id="IPR049083">
    <property type="entry name" value="TACO1_YebC_N"/>
</dbReference>
<dbReference type="InterPro" id="IPR017856">
    <property type="entry name" value="Integrase-like_N"/>
</dbReference>
<evidence type="ECO:0000259" key="11">
    <source>
        <dbReference type="Pfam" id="PF20772"/>
    </source>
</evidence>
<dbReference type="HAMAP" id="MF_00693">
    <property type="entry name" value="Transcrip_reg_TACO1"/>
    <property type="match status" value="1"/>
</dbReference>
<evidence type="ECO:0000256" key="6">
    <source>
        <dbReference type="ARBA" id="ARBA00023159"/>
    </source>
</evidence>
<evidence type="ECO:0000256" key="2">
    <source>
        <dbReference type="ARBA" id="ARBA00008724"/>
    </source>
</evidence>
<dbReference type="GO" id="GO:0005739">
    <property type="term" value="C:mitochondrion"/>
    <property type="evidence" value="ECO:0007669"/>
    <property type="project" value="UniProtKB-SubCell"/>
</dbReference>
<keyword evidence="13" id="KW-1185">Reference proteome</keyword>
<dbReference type="GO" id="GO:0006417">
    <property type="term" value="P:regulation of translation"/>
    <property type="evidence" value="ECO:0007669"/>
    <property type="project" value="UniProtKB-KW"/>
</dbReference>
<dbReference type="InterPro" id="IPR002876">
    <property type="entry name" value="Transcrip_reg_TACO1-like"/>
</dbReference>
<comment type="function">
    <text evidence="7">Acts as a translational activator of mitochondrially-encoded cytochrome c oxidase 1.</text>
</comment>
<protein>
    <recommendedName>
        <fullName evidence="8">Translational activator of cytochrome c oxidase 1</fullName>
    </recommendedName>
    <alternativeName>
        <fullName evidence="9">Coiled-coil domain-containing protein 44</fullName>
    </alternativeName>
</protein>
<evidence type="ECO:0000313" key="12">
    <source>
        <dbReference type="EMBL" id="KAL3831569.1"/>
    </source>
</evidence>
<dbReference type="PANTHER" id="PTHR12532">
    <property type="entry name" value="TRANSLATIONAL ACTIVATOR OF CYTOCHROME C OXIDASE 1"/>
    <property type="match status" value="1"/>
</dbReference>
<comment type="similarity">
    <text evidence="2">Belongs to the TACO1 family.</text>
</comment>
<dbReference type="Gene3D" id="3.30.70.980">
    <property type="match status" value="2"/>
</dbReference>
<dbReference type="SUPFAM" id="SSF75625">
    <property type="entry name" value="YebC-like"/>
    <property type="match status" value="1"/>
</dbReference>
<dbReference type="InterPro" id="IPR026564">
    <property type="entry name" value="Transcrip_reg_TACO1-like_dom3"/>
</dbReference>
<dbReference type="Gene3D" id="1.10.10.200">
    <property type="match status" value="1"/>
</dbReference>
<organism evidence="12 13">
    <name type="scientific">Sinanodonta woodiana</name>
    <name type="common">Chinese pond mussel</name>
    <name type="synonym">Anodonta woodiana</name>
    <dbReference type="NCBI Taxonomy" id="1069815"/>
    <lineage>
        <taxon>Eukaryota</taxon>
        <taxon>Metazoa</taxon>
        <taxon>Spiralia</taxon>
        <taxon>Lophotrochozoa</taxon>
        <taxon>Mollusca</taxon>
        <taxon>Bivalvia</taxon>
        <taxon>Autobranchia</taxon>
        <taxon>Heteroconchia</taxon>
        <taxon>Palaeoheterodonta</taxon>
        <taxon>Unionida</taxon>
        <taxon>Unionoidea</taxon>
        <taxon>Unionidae</taxon>
        <taxon>Unioninae</taxon>
        <taxon>Sinanodonta</taxon>
    </lineage>
</organism>
<comment type="caution">
    <text evidence="12">The sequence shown here is derived from an EMBL/GenBank/DDBJ whole genome shotgun (WGS) entry which is preliminary data.</text>
</comment>
<dbReference type="Proteomes" id="UP001634394">
    <property type="component" value="Unassembled WGS sequence"/>
</dbReference>
<feature type="domain" description="TACO1/YebC-like N-terminal" evidence="11">
    <location>
        <begin position="72"/>
        <end position="142"/>
    </location>
</feature>
<keyword evidence="5" id="KW-0496">Mitochondrion</keyword>
<dbReference type="Pfam" id="PF20772">
    <property type="entry name" value="TACO1_YebC_N"/>
    <property type="match status" value="1"/>
</dbReference>
<evidence type="ECO:0000256" key="4">
    <source>
        <dbReference type="ARBA" id="ARBA00023054"/>
    </source>
</evidence>
<keyword evidence="3" id="KW-0810">Translation regulation</keyword>
<evidence type="ECO:0000256" key="1">
    <source>
        <dbReference type="ARBA" id="ARBA00004173"/>
    </source>
</evidence>
<dbReference type="PANTHER" id="PTHR12532:SF0">
    <property type="entry name" value="TRANSLATIONAL ACTIVATOR OF CYTOCHROME C OXIDASE 1"/>
    <property type="match status" value="1"/>
</dbReference>
<dbReference type="InterPro" id="IPR048300">
    <property type="entry name" value="TACO1_YebC-like_2nd/3rd_dom"/>
</dbReference>
<keyword evidence="4" id="KW-0175">Coiled coil</keyword>